<sequence length="95" mass="10224">MAAPTLLSPSLGLAPAGPLQAAFKSAPGRFVLSPPYRITAGYDRRPCLSRLKPPSMAVSPMHRDCVRRLQGRSTPRSSPTPLPRDRLPGTFQLGC</sequence>
<dbReference type="EMBL" id="QJQB01000659">
    <property type="protein sequence ID" value="PYA53872.1"/>
    <property type="molecule type" value="Genomic_DNA"/>
</dbReference>
<proteinExistence type="predicted"/>
<name>A0ABX5N419_SERMA</name>
<evidence type="ECO:0000256" key="1">
    <source>
        <dbReference type="SAM" id="MobiDB-lite"/>
    </source>
</evidence>
<dbReference type="Proteomes" id="UP000247823">
    <property type="component" value="Unassembled WGS sequence"/>
</dbReference>
<feature type="region of interest" description="Disordered" evidence="1">
    <location>
        <begin position="68"/>
        <end position="95"/>
    </location>
</feature>
<comment type="caution">
    <text evidence="2">The sequence shown here is derived from an EMBL/GenBank/DDBJ whole genome shotgun (WGS) entry which is preliminary data.</text>
</comment>
<keyword evidence="3" id="KW-1185">Reference proteome</keyword>
<reference evidence="2" key="2">
    <citation type="submission" date="2018-06" db="EMBL/GenBank/DDBJ databases">
        <authorList>
            <person name="Martins R.C."/>
            <person name="Perdigao-Neto L.V."/>
            <person name="Costa S.F."/>
            <person name="Levin A.S.S."/>
        </authorList>
    </citation>
    <scope>NUCLEOTIDE SEQUENCE</scope>
    <source>
        <strain evidence="2">1283</strain>
    </source>
</reference>
<protein>
    <submittedName>
        <fullName evidence="2">Uncharacterized protein</fullName>
    </submittedName>
</protein>
<evidence type="ECO:0000313" key="2">
    <source>
        <dbReference type="EMBL" id="PYA53872.1"/>
    </source>
</evidence>
<organism evidence="2 3">
    <name type="scientific">Serratia marcescens</name>
    <dbReference type="NCBI Taxonomy" id="615"/>
    <lineage>
        <taxon>Bacteria</taxon>
        <taxon>Pseudomonadati</taxon>
        <taxon>Pseudomonadota</taxon>
        <taxon>Gammaproteobacteria</taxon>
        <taxon>Enterobacterales</taxon>
        <taxon>Yersiniaceae</taxon>
        <taxon>Serratia</taxon>
    </lineage>
</organism>
<accession>A0ABX5N419</accession>
<evidence type="ECO:0000313" key="3">
    <source>
        <dbReference type="Proteomes" id="UP000247823"/>
    </source>
</evidence>
<gene>
    <name evidence="2" type="ORF">DMW51_29180</name>
</gene>
<reference evidence="2" key="1">
    <citation type="submission" date="2018-06" db="EMBL/GenBank/DDBJ databases">
        <title>Serratia marcescens genome sequencing and assembly.</title>
        <authorList>
            <person name="Martins R.C.R."/>
            <person name="Perdigao-Neto L.V."/>
            <person name="Costa S.F."/>
            <person name="Levin A.S.S."/>
        </authorList>
    </citation>
    <scope>NUCLEOTIDE SEQUENCE</scope>
    <source>
        <strain evidence="2">1283</strain>
    </source>
</reference>